<protein>
    <submittedName>
        <fullName evidence="1">Uncharacterized protein</fullName>
    </submittedName>
</protein>
<reference evidence="1 2" key="1">
    <citation type="journal article" date="2011" name="Int. J. Syst. Evol. Microbiol.">
        <title>Description of Undibacterium oligocarboniphilum sp. nov., isolated from purified water, and Undibacterium pigrum strain CCUG 49012 as the type strain of Undibacterium parvum sp. nov., and emended descriptions of the genus Undibacterium and the species Undibacterium pigrum.</title>
        <authorList>
            <person name="Eder W."/>
            <person name="Wanner G."/>
            <person name="Ludwig W."/>
            <person name="Busse H.J."/>
            <person name="Ziemke-Kageler F."/>
            <person name="Lang E."/>
        </authorList>
    </citation>
    <scope>NUCLEOTIDE SEQUENCE [LARGE SCALE GENOMIC DNA]</scope>
    <source>
        <strain evidence="1 2">DSM 23061</strain>
    </source>
</reference>
<dbReference type="KEGG" id="upv:EJN92_02150"/>
<organism evidence="1 2">
    <name type="scientific">Undibacterium parvum</name>
    <dbReference type="NCBI Taxonomy" id="401471"/>
    <lineage>
        <taxon>Bacteria</taxon>
        <taxon>Pseudomonadati</taxon>
        <taxon>Pseudomonadota</taxon>
        <taxon>Betaproteobacteria</taxon>
        <taxon>Burkholderiales</taxon>
        <taxon>Oxalobacteraceae</taxon>
        <taxon>Undibacterium</taxon>
    </lineage>
</organism>
<evidence type="ECO:0000313" key="2">
    <source>
        <dbReference type="Proteomes" id="UP000275663"/>
    </source>
</evidence>
<dbReference type="Proteomes" id="UP000275663">
    <property type="component" value="Chromosome"/>
</dbReference>
<accession>A0A3S9HFP4</accession>
<proteinExistence type="predicted"/>
<evidence type="ECO:0000313" key="1">
    <source>
        <dbReference type="EMBL" id="AZP10922.1"/>
    </source>
</evidence>
<dbReference type="EMBL" id="CP034464">
    <property type="protein sequence ID" value="AZP10922.1"/>
    <property type="molecule type" value="Genomic_DNA"/>
</dbReference>
<keyword evidence="2" id="KW-1185">Reference proteome</keyword>
<dbReference type="RefSeq" id="WP_126126321.1">
    <property type="nucleotide sequence ID" value="NZ_CP034464.1"/>
</dbReference>
<name>A0A3S9HFP4_9BURK</name>
<dbReference type="AlphaFoldDB" id="A0A3S9HFP4"/>
<sequence>MIRSTQRPVRSITLISNASLFSTDFSSNERQRSLSLLAATPSWSWKHHTFLFRTVPNRLIAVTQTMYQRTSTAFACGWKHYLIEAHRISSVIHQQGFIAGVLYACKLAHRSDL</sequence>
<gene>
    <name evidence="1" type="ORF">EJN92_02150</name>
</gene>